<organism evidence="1 2">
    <name type="scientific">Methanoculleus bourgensis</name>
    <dbReference type="NCBI Taxonomy" id="83986"/>
    <lineage>
        <taxon>Archaea</taxon>
        <taxon>Methanobacteriati</taxon>
        <taxon>Methanobacteriota</taxon>
        <taxon>Stenosarchaea group</taxon>
        <taxon>Methanomicrobia</taxon>
        <taxon>Methanomicrobiales</taxon>
        <taxon>Methanomicrobiaceae</taxon>
        <taxon>Methanoculleus</taxon>
    </lineage>
</organism>
<accession>A0A0X3BRF1</accession>
<gene>
    <name evidence="1" type="ORF">MMAB1_2901</name>
</gene>
<sequence length="50" mass="5507">MTGARGHLIIPRTQIVDTAERHGGDRPVVLPHHCALLASTALTEEIWHKT</sequence>
<evidence type="ECO:0000313" key="2">
    <source>
        <dbReference type="Proteomes" id="UP000069850"/>
    </source>
</evidence>
<dbReference type="Proteomes" id="UP000069850">
    <property type="component" value="Chromosome 1"/>
</dbReference>
<proteinExistence type="predicted"/>
<dbReference type="KEGG" id="mema:MMAB1_2901"/>
<protein>
    <submittedName>
        <fullName evidence="1">Uncharacterized protein</fullName>
    </submittedName>
</protein>
<name>A0A0X3BRF1_9EURY</name>
<evidence type="ECO:0000313" key="1">
    <source>
        <dbReference type="EMBL" id="CVK34114.1"/>
    </source>
</evidence>
<dbReference type="AlphaFoldDB" id="A0A0X3BRF1"/>
<dbReference type="EMBL" id="LT158599">
    <property type="protein sequence ID" value="CVK34114.1"/>
    <property type="molecule type" value="Genomic_DNA"/>
</dbReference>
<reference evidence="1 2" key="1">
    <citation type="submission" date="2016-01" db="EMBL/GenBank/DDBJ databases">
        <authorList>
            <person name="Manzoor S."/>
        </authorList>
    </citation>
    <scope>NUCLEOTIDE SEQUENCE [LARGE SCALE GENOMIC DNA]</scope>
    <source>
        <strain evidence="1">Methanoculleus sp MAB1</strain>
    </source>
</reference>